<keyword evidence="4" id="KW-0547">Nucleotide-binding</keyword>
<dbReference type="Gene3D" id="3.40.50.300">
    <property type="entry name" value="P-loop containing nucleotide triphosphate hydrolases"/>
    <property type="match status" value="1"/>
</dbReference>
<evidence type="ECO:0000256" key="1">
    <source>
        <dbReference type="ARBA" id="ARBA00004202"/>
    </source>
</evidence>
<keyword evidence="6" id="KW-0046">Antibiotic resistance</keyword>
<evidence type="ECO:0000256" key="5">
    <source>
        <dbReference type="ARBA" id="ARBA00022840"/>
    </source>
</evidence>
<dbReference type="InterPro" id="IPR017871">
    <property type="entry name" value="ABC_transporter-like_CS"/>
</dbReference>
<comment type="similarity">
    <text evidence="2">Belongs to the ABC transporter superfamily.</text>
</comment>
<organism evidence="8 9">
    <name type="scientific">Agromyces bauzanensis</name>
    <dbReference type="NCBI Taxonomy" id="1308924"/>
    <lineage>
        <taxon>Bacteria</taxon>
        <taxon>Bacillati</taxon>
        <taxon>Actinomycetota</taxon>
        <taxon>Actinomycetes</taxon>
        <taxon>Micrococcales</taxon>
        <taxon>Microbacteriaceae</taxon>
        <taxon>Agromyces</taxon>
    </lineage>
</organism>
<reference evidence="8" key="2">
    <citation type="submission" date="2020-09" db="EMBL/GenBank/DDBJ databases">
        <authorList>
            <person name="Sun Q."/>
            <person name="Zhou Y."/>
        </authorList>
    </citation>
    <scope>NUCLEOTIDE SEQUENCE</scope>
    <source>
        <strain evidence="8">CGMCC 1.8984</strain>
    </source>
</reference>
<accession>A0A917UXR5</accession>
<evidence type="ECO:0000256" key="3">
    <source>
        <dbReference type="ARBA" id="ARBA00022448"/>
    </source>
</evidence>
<dbReference type="Proteomes" id="UP000636956">
    <property type="component" value="Unassembled WGS sequence"/>
</dbReference>
<evidence type="ECO:0000256" key="4">
    <source>
        <dbReference type="ARBA" id="ARBA00022741"/>
    </source>
</evidence>
<dbReference type="SMART" id="SM00382">
    <property type="entry name" value="AAA"/>
    <property type="match status" value="1"/>
</dbReference>
<reference evidence="8" key="1">
    <citation type="journal article" date="2014" name="Int. J. Syst. Evol. Microbiol.">
        <title>Complete genome sequence of Corynebacterium casei LMG S-19264T (=DSM 44701T), isolated from a smear-ripened cheese.</title>
        <authorList>
            <consortium name="US DOE Joint Genome Institute (JGI-PGF)"/>
            <person name="Walter F."/>
            <person name="Albersmeier A."/>
            <person name="Kalinowski J."/>
            <person name="Ruckert C."/>
        </authorList>
    </citation>
    <scope>NUCLEOTIDE SEQUENCE</scope>
    <source>
        <strain evidence="8">CGMCC 1.8984</strain>
    </source>
</reference>
<evidence type="ECO:0000313" key="9">
    <source>
        <dbReference type="Proteomes" id="UP000636956"/>
    </source>
</evidence>
<keyword evidence="3" id="KW-0813">Transport</keyword>
<keyword evidence="5" id="KW-0067">ATP-binding</keyword>
<name>A0A917UXR5_9MICO</name>
<dbReference type="InterPro" id="IPR027417">
    <property type="entry name" value="P-loop_NTPase"/>
</dbReference>
<dbReference type="PROSITE" id="PS50893">
    <property type="entry name" value="ABC_TRANSPORTER_2"/>
    <property type="match status" value="1"/>
</dbReference>
<evidence type="ECO:0000256" key="6">
    <source>
        <dbReference type="ARBA" id="ARBA00023251"/>
    </source>
</evidence>
<dbReference type="SUPFAM" id="SSF52540">
    <property type="entry name" value="P-loop containing nucleoside triphosphate hydrolases"/>
    <property type="match status" value="1"/>
</dbReference>
<comment type="subcellular location">
    <subcellularLocation>
        <location evidence="1">Cell membrane</location>
        <topology evidence="1">Peripheral membrane protein</topology>
    </subcellularLocation>
</comment>
<dbReference type="GO" id="GO:0005524">
    <property type="term" value="F:ATP binding"/>
    <property type="evidence" value="ECO:0007669"/>
    <property type="project" value="UniProtKB-KW"/>
</dbReference>
<dbReference type="PROSITE" id="PS00211">
    <property type="entry name" value="ABC_TRANSPORTER_1"/>
    <property type="match status" value="1"/>
</dbReference>
<dbReference type="InterPro" id="IPR003593">
    <property type="entry name" value="AAA+_ATPase"/>
</dbReference>
<sequence length="406" mass="44154">MQLECLSGQRTECTPNLVCDGKGRALASVVTGGQVADTSVLADTLARGIRRPRSASARGRRRILRAAKLRPSIPLELFASRIRALGPRYGASKLGDSRTPPLGSVLRDGPIGGRARSTAIMPASITVERLTKRYRDVTAVDDVSFEVAEGTVFAFLGTNGAGKSTTIGCLTTVTGFDAGRLTVDGHDVIRDGDSVRRAIGVMFQDSLLDAALTVRENLAVRARPYLGSGRAIRTRIGQLAELVELGEFLDRRYGKLSGGQRRRVDIARALLHEPEIVFLDEPTTGLDPASRQMVWRTLRELRERTGLTVFLTTHYMEETEEADQVAIIDHGRLIAEGSPAELRAKYSSSVLTVTTAEGTKQLAVDDSREALRILDGLGAQVLDFEFRHGRMDDVFLALTGREVEGI</sequence>
<dbReference type="GO" id="GO:0046677">
    <property type="term" value="P:response to antibiotic"/>
    <property type="evidence" value="ECO:0007669"/>
    <property type="project" value="UniProtKB-KW"/>
</dbReference>
<gene>
    <name evidence="8" type="ORF">GCM10011372_35380</name>
</gene>
<evidence type="ECO:0000256" key="2">
    <source>
        <dbReference type="ARBA" id="ARBA00005417"/>
    </source>
</evidence>
<protein>
    <recommendedName>
        <fullName evidence="7">ABC transporter domain-containing protein</fullName>
    </recommendedName>
</protein>
<evidence type="ECO:0000259" key="7">
    <source>
        <dbReference type="PROSITE" id="PS50893"/>
    </source>
</evidence>
<dbReference type="Pfam" id="PF00005">
    <property type="entry name" value="ABC_tran"/>
    <property type="match status" value="1"/>
</dbReference>
<evidence type="ECO:0000313" key="8">
    <source>
        <dbReference type="EMBL" id="GGJ93872.1"/>
    </source>
</evidence>
<dbReference type="AlphaFoldDB" id="A0A917UXR5"/>
<dbReference type="EMBL" id="BMMD01000037">
    <property type="protein sequence ID" value="GGJ93872.1"/>
    <property type="molecule type" value="Genomic_DNA"/>
</dbReference>
<feature type="domain" description="ABC transporter" evidence="7">
    <location>
        <begin position="125"/>
        <end position="355"/>
    </location>
</feature>
<proteinExistence type="inferred from homology"/>
<dbReference type="GO" id="GO:0005886">
    <property type="term" value="C:plasma membrane"/>
    <property type="evidence" value="ECO:0007669"/>
    <property type="project" value="UniProtKB-SubCell"/>
</dbReference>
<dbReference type="InterPro" id="IPR003439">
    <property type="entry name" value="ABC_transporter-like_ATP-bd"/>
</dbReference>
<keyword evidence="9" id="KW-1185">Reference proteome</keyword>
<dbReference type="PANTHER" id="PTHR42711">
    <property type="entry name" value="ABC TRANSPORTER ATP-BINDING PROTEIN"/>
    <property type="match status" value="1"/>
</dbReference>
<dbReference type="PANTHER" id="PTHR42711:SF5">
    <property type="entry name" value="ABC TRANSPORTER ATP-BINDING PROTEIN NATA"/>
    <property type="match status" value="1"/>
</dbReference>
<dbReference type="InterPro" id="IPR050763">
    <property type="entry name" value="ABC_transporter_ATP-binding"/>
</dbReference>
<comment type="caution">
    <text evidence="8">The sequence shown here is derived from an EMBL/GenBank/DDBJ whole genome shotgun (WGS) entry which is preliminary data.</text>
</comment>
<dbReference type="GO" id="GO:0016887">
    <property type="term" value="F:ATP hydrolysis activity"/>
    <property type="evidence" value="ECO:0007669"/>
    <property type="project" value="InterPro"/>
</dbReference>